<dbReference type="PANTHER" id="PTHR34719:SF2">
    <property type="entry name" value="NICKEL-RESPONSIVE REGULATOR"/>
    <property type="match status" value="1"/>
</dbReference>
<dbReference type="InterPro" id="IPR027271">
    <property type="entry name" value="Acetolactate_synth/TF_NikR_C"/>
</dbReference>
<dbReference type="InterPro" id="IPR022988">
    <property type="entry name" value="Ni_resp_reg_NikR"/>
</dbReference>
<dbReference type="NCBIfam" id="NF003381">
    <property type="entry name" value="PRK04460.1"/>
    <property type="match status" value="1"/>
</dbReference>
<evidence type="ECO:0000259" key="9">
    <source>
        <dbReference type="Pfam" id="PF01402"/>
    </source>
</evidence>
<dbReference type="GO" id="GO:0003677">
    <property type="term" value="F:DNA binding"/>
    <property type="evidence" value="ECO:0007669"/>
    <property type="project" value="UniProtKB-KW"/>
</dbReference>
<dbReference type="GeneID" id="70683960"/>
<dbReference type="GO" id="GO:0010045">
    <property type="term" value="P:response to nickel cation"/>
    <property type="evidence" value="ECO:0007669"/>
    <property type="project" value="InterPro"/>
</dbReference>
<feature type="domain" description="Transcription factor NikR nickel binding C-terminal" evidence="10">
    <location>
        <begin position="59"/>
        <end position="132"/>
    </location>
</feature>
<evidence type="ECO:0000256" key="4">
    <source>
        <dbReference type="ARBA" id="ARBA00022723"/>
    </source>
</evidence>
<feature type="binding site" evidence="8">
    <location>
        <position position="81"/>
    </location>
    <ligand>
        <name>Ni(2+)</name>
        <dbReference type="ChEBI" id="CHEBI:49786"/>
    </ligand>
</feature>
<comment type="function">
    <text evidence="1 8">Transcriptional regulator.</text>
</comment>
<reference evidence="11" key="1">
    <citation type="submission" date="2020-11" db="EMBL/GenBank/DDBJ databases">
        <title>Carbohydrate-dependent, anaerobic sulfur respiration: A novel catabolism in halophilic archaea.</title>
        <authorList>
            <person name="Sorokin D.Y."/>
            <person name="Messina E."/>
            <person name="Smedile F."/>
            <person name="La Cono V."/>
            <person name="Hallsworth J.E."/>
            <person name="Yakimov M.M."/>
        </authorList>
    </citation>
    <scope>NUCLEOTIDE SEQUENCE</scope>
    <source>
        <strain evidence="11">AArc-S</strain>
    </source>
</reference>
<feature type="binding site" evidence="8">
    <location>
        <position position="92"/>
    </location>
    <ligand>
        <name>Ni(2+)</name>
        <dbReference type="ChEBI" id="CHEBI:49786"/>
    </ligand>
</feature>
<keyword evidence="3 8" id="KW-0533">Nickel</keyword>
<dbReference type="GO" id="GO:0016151">
    <property type="term" value="F:nickel cation binding"/>
    <property type="evidence" value="ECO:0007669"/>
    <property type="project" value="UniProtKB-UniRule"/>
</dbReference>
<protein>
    <recommendedName>
        <fullName evidence="8">Putative nickel-responsive regulator</fullName>
    </recommendedName>
</protein>
<dbReference type="NCBIfam" id="NF002169">
    <property type="entry name" value="PRK01002.1"/>
    <property type="match status" value="1"/>
</dbReference>
<dbReference type="Gene3D" id="1.10.1220.10">
    <property type="entry name" value="Met repressor-like"/>
    <property type="match status" value="1"/>
</dbReference>
<accession>A0A897MMK2</accession>
<dbReference type="SUPFAM" id="SSF47598">
    <property type="entry name" value="Ribbon-helix-helix"/>
    <property type="match status" value="1"/>
</dbReference>
<sequence length="134" mass="15156">MADSVERVSLTTDPELIDELDAVVEEWGYASRSKAFRDALRLFLTDRHWDDDTDRHHSGSITIVYDHDVPGLNDELLDIQHDNEEVIVSTQHVHFAAHRCLETIVVDGPGGSIRELVHRMESLGGVKQVRFIAV</sequence>
<keyword evidence="6 8" id="KW-0238">DNA-binding</keyword>
<dbReference type="PANTHER" id="PTHR34719">
    <property type="entry name" value="NICKEL-RESPONSIVE REGULATOR"/>
    <property type="match status" value="1"/>
</dbReference>
<comment type="cofactor">
    <cofactor evidence="8">
        <name>Ni(2+)</name>
        <dbReference type="ChEBI" id="CHEBI:49786"/>
    </cofactor>
    <text evidence="8">Binds 1 nickel ion per subunit.</text>
</comment>
<dbReference type="InterPro" id="IPR013321">
    <property type="entry name" value="Arc_rbn_hlx_hlx"/>
</dbReference>
<proteinExistence type="inferred from homology"/>
<dbReference type="RefSeq" id="WP_238478916.1">
    <property type="nucleotide sequence ID" value="NZ_CP064786.1"/>
</dbReference>
<keyword evidence="12" id="KW-1185">Reference proteome</keyword>
<evidence type="ECO:0000256" key="5">
    <source>
        <dbReference type="ARBA" id="ARBA00023015"/>
    </source>
</evidence>
<dbReference type="Proteomes" id="UP000663586">
    <property type="component" value="Chromosome"/>
</dbReference>
<keyword evidence="5 8" id="KW-0805">Transcription regulation</keyword>
<evidence type="ECO:0000256" key="2">
    <source>
        <dbReference type="ARBA" id="ARBA00008478"/>
    </source>
</evidence>
<dbReference type="CDD" id="cd22231">
    <property type="entry name" value="RHH_NikR_HicB-like"/>
    <property type="match status" value="1"/>
</dbReference>
<evidence type="ECO:0000313" key="11">
    <source>
        <dbReference type="EMBL" id="QSG01807.1"/>
    </source>
</evidence>
<dbReference type="GO" id="GO:0003700">
    <property type="term" value="F:DNA-binding transcription factor activity"/>
    <property type="evidence" value="ECO:0007669"/>
    <property type="project" value="UniProtKB-UniRule"/>
</dbReference>
<keyword evidence="7 8" id="KW-0804">Transcription</keyword>
<dbReference type="InterPro" id="IPR014864">
    <property type="entry name" value="TF_NikR_Ni-bd_C"/>
</dbReference>
<feature type="domain" description="Ribbon-helix-helix protein CopG" evidence="9">
    <location>
        <begin position="6"/>
        <end position="45"/>
    </location>
</feature>
<feature type="binding site" evidence="8">
    <location>
        <position position="94"/>
    </location>
    <ligand>
        <name>Ni(2+)</name>
        <dbReference type="ChEBI" id="CHEBI:49786"/>
    </ligand>
</feature>
<dbReference type="EMBL" id="CP064786">
    <property type="protein sequence ID" value="QSG01807.1"/>
    <property type="molecule type" value="Genomic_DNA"/>
</dbReference>
<dbReference type="Pfam" id="PF01402">
    <property type="entry name" value="RHH_1"/>
    <property type="match status" value="1"/>
</dbReference>
<gene>
    <name evidence="11" type="primary">nikR3</name>
    <name evidence="11" type="ORF">AArcS_0579</name>
</gene>
<dbReference type="KEGG" id="hara:AArcS_0579"/>
<dbReference type="InterPro" id="IPR002145">
    <property type="entry name" value="CopG"/>
</dbReference>
<dbReference type="SUPFAM" id="SSF55021">
    <property type="entry name" value="ACT-like"/>
    <property type="match status" value="1"/>
</dbReference>
<evidence type="ECO:0000256" key="7">
    <source>
        <dbReference type="ARBA" id="ARBA00023163"/>
    </source>
</evidence>
<dbReference type="AlphaFoldDB" id="A0A897MMK2"/>
<evidence type="ECO:0000256" key="6">
    <source>
        <dbReference type="ARBA" id="ARBA00023125"/>
    </source>
</evidence>
<dbReference type="Gene3D" id="3.30.70.1150">
    <property type="entry name" value="ACT-like. Chain A, domain 2"/>
    <property type="match status" value="1"/>
</dbReference>
<dbReference type="HAMAP" id="MF_00476">
    <property type="entry name" value="NikR"/>
    <property type="match status" value="1"/>
</dbReference>
<keyword evidence="4 8" id="KW-0479">Metal-binding</keyword>
<evidence type="ECO:0000256" key="3">
    <source>
        <dbReference type="ARBA" id="ARBA00022596"/>
    </source>
</evidence>
<dbReference type="Pfam" id="PF08753">
    <property type="entry name" value="NikR_C"/>
    <property type="match status" value="1"/>
</dbReference>
<feature type="binding site" evidence="8">
    <location>
        <position position="100"/>
    </location>
    <ligand>
        <name>Ni(2+)</name>
        <dbReference type="ChEBI" id="CHEBI:49786"/>
    </ligand>
</feature>
<evidence type="ECO:0000256" key="1">
    <source>
        <dbReference type="ARBA" id="ARBA00002339"/>
    </source>
</evidence>
<comment type="similarity">
    <text evidence="2 8">Belongs to the transcriptional regulatory CopG/NikR family.</text>
</comment>
<evidence type="ECO:0000313" key="12">
    <source>
        <dbReference type="Proteomes" id="UP000663586"/>
    </source>
</evidence>
<organism evidence="11 12">
    <name type="scientific">Natranaeroarchaeum sulfidigenes</name>
    <dbReference type="NCBI Taxonomy" id="2784880"/>
    <lineage>
        <taxon>Archaea</taxon>
        <taxon>Methanobacteriati</taxon>
        <taxon>Methanobacteriota</taxon>
        <taxon>Stenosarchaea group</taxon>
        <taxon>Halobacteria</taxon>
        <taxon>Halobacteriales</taxon>
        <taxon>Natronoarchaeaceae</taxon>
        <taxon>Natranaeroarchaeum</taxon>
    </lineage>
</organism>
<evidence type="ECO:0000256" key="8">
    <source>
        <dbReference type="HAMAP-Rule" id="MF_00476"/>
    </source>
</evidence>
<dbReference type="NCBIfam" id="NF002815">
    <property type="entry name" value="PRK02967.1"/>
    <property type="match status" value="1"/>
</dbReference>
<dbReference type="InterPro" id="IPR045865">
    <property type="entry name" value="ACT-like_dom_sf"/>
</dbReference>
<name>A0A897MMK2_9EURY</name>
<evidence type="ECO:0000259" key="10">
    <source>
        <dbReference type="Pfam" id="PF08753"/>
    </source>
</evidence>
<dbReference type="InterPro" id="IPR050192">
    <property type="entry name" value="CopG/NikR_regulator"/>
</dbReference>
<dbReference type="InterPro" id="IPR010985">
    <property type="entry name" value="Ribbon_hlx_hlx"/>
</dbReference>